<dbReference type="Pfam" id="PF03807">
    <property type="entry name" value="F420_oxidored"/>
    <property type="match status" value="1"/>
</dbReference>
<gene>
    <name evidence="4" type="ORF">AWB69_08318</name>
</gene>
<dbReference type="GO" id="GO:0055129">
    <property type="term" value="P:L-proline biosynthetic process"/>
    <property type="evidence" value="ECO:0007669"/>
    <property type="project" value="TreeGrafter"/>
</dbReference>
<reference evidence="4 5" key="1">
    <citation type="submission" date="2016-01" db="EMBL/GenBank/DDBJ databases">
        <authorList>
            <person name="Oliw E.H."/>
        </authorList>
    </citation>
    <scope>NUCLEOTIDE SEQUENCE [LARGE SCALE GENOMIC DNA]</scope>
    <source>
        <strain evidence="4">LMG 27134</strain>
    </source>
</reference>
<accession>A0A158JPI8</accession>
<sequence length="280" mass="29205">MRSFADLPEYDDGVAVSTQISRAPMINLGVIGTGQFASYFIGGLRRGGYDGEVLLAPRNADVASTLACKHDCVVAASAQEVLAGADVILLSVRPEYAEAALANLSWEGRHTILSAMAGIPIDDLRALLPGVGGIHLIMPGSYIETAPGPIPLYPPAPELMPLLSCIGDVIALPNEGAFNAAMVSLCASTWIYDLADVLASELERHGLEPDAARALTLSNIAGPASFALGLPGRSLLDISAGIATEGTFTRTGLDHLKACCFDAPWREAIARLAESLRPGA</sequence>
<dbReference type="InterPro" id="IPR028939">
    <property type="entry name" value="P5C_Rdtase_cat_N"/>
</dbReference>
<dbReference type="Gene3D" id="3.40.50.720">
    <property type="entry name" value="NAD(P)-binding Rossmann-like Domain"/>
    <property type="match status" value="1"/>
</dbReference>
<dbReference type="SUPFAM" id="SSF51735">
    <property type="entry name" value="NAD(P)-binding Rossmann-fold domains"/>
    <property type="match status" value="1"/>
</dbReference>
<evidence type="ECO:0000256" key="1">
    <source>
        <dbReference type="ARBA" id="ARBA00005525"/>
    </source>
</evidence>
<organism evidence="4 5">
    <name type="scientific">Caballeronia udeis</name>
    <dbReference type="NCBI Taxonomy" id="1232866"/>
    <lineage>
        <taxon>Bacteria</taxon>
        <taxon>Pseudomonadati</taxon>
        <taxon>Pseudomonadota</taxon>
        <taxon>Betaproteobacteria</taxon>
        <taxon>Burkholderiales</taxon>
        <taxon>Burkholderiaceae</taxon>
        <taxon>Caballeronia</taxon>
    </lineage>
</organism>
<dbReference type="RefSeq" id="WP_082913810.1">
    <property type="nucleotide sequence ID" value="NZ_FCOK02000101.1"/>
</dbReference>
<proteinExistence type="inferred from homology"/>
<evidence type="ECO:0000313" key="4">
    <source>
        <dbReference type="EMBL" id="SAL70260.1"/>
    </source>
</evidence>
<dbReference type="PANTHER" id="PTHR11645:SF0">
    <property type="entry name" value="PYRROLINE-5-CARBOXYLATE REDUCTASE 3"/>
    <property type="match status" value="1"/>
</dbReference>
<dbReference type="OrthoDB" id="8418678at2"/>
<dbReference type="InterPro" id="IPR036291">
    <property type="entry name" value="NAD(P)-bd_dom_sf"/>
</dbReference>
<dbReference type="AlphaFoldDB" id="A0A158JPI8"/>
<name>A0A158JPI8_9BURK</name>
<protein>
    <submittedName>
        <fullName evidence="4">Pyrroline-5-carboxylate reductase</fullName>
    </submittedName>
</protein>
<comment type="similarity">
    <text evidence="1">Belongs to the pyrroline-5-carboxylate reductase family.</text>
</comment>
<dbReference type="PANTHER" id="PTHR11645">
    <property type="entry name" value="PYRROLINE-5-CARBOXYLATE REDUCTASE"/>
    <property type="match status" value="1"/>
</dbReference>
<keyword evidence="2" id="KW-0560">Oxidoreductase</keyword>
<dbReference type="Proteomes" id="UP000054683">
    <property type="component" value="Unassembled WGS sequence"/>
</dbReference>
<evidence type="ECO:0000259" key="3">
    <source>
        <dbReference type="Pfam" id="PF03807"/>
    </source>
</evidence>
<dbReference type="GO" id="GO:0004735">
    <property type="term" value="F:pyrroline-5-carboxylate reductase activity"/>
    <property type="evidence" value="ECO:0007669"/>
    <property type="project" value="TreeGrafter"/>
</dbReference>
<evidence type="ECO:0000256" key="2">
    <source>
        <dbReference type="ARBA" id="ARBA00023002"/>
    </source>
</evidence>
<dbReference type="EMBL" id="FCOK02000101">
    <property type="protein sequence ID" value="SAL70260.1"/>
    <property type="molecule type" value="Genomic_DNA"/>
</dbReference>
<evidence type="ECO:0000313" key="5">
    <source>
        <dbReference type="Proteomes" id="UP000054683"/>
    </source>
</evidence>
<feature type="domain" description="Pyrroline-5-carboxylate reductase catalytic N-terminal" evidence="3">
    <location>
        <begin position="28"/>
        <end position="118"/>
    </location>
</feature>